<dbReference type="Proteomes" id="UP000237968">
    <property type="component" value="Unassembled WGS sequence"/>
</dbReference>
<proteinExistence type="predicted"/>
<evidence type="ECO:0000256" key="1">
    <source>
        <dbReference type="SAM" id="Phobius"/>
    </source>
</evidence>
<gene>
    <name evidence="2" type="ORF">ENSA5_23000</name>
</gene>
<protein>
    <recommendedName>
        <fullName evidence="4">Tetratricopeptide repeat protein</fullName>
    </recommendedName>
</protein>
<dbReference type="RefSeq" id="WP_106391716.1">
    <property type="nucleotide sequence ID" value="NZ_PVNK01000118.1"/>
</dbReference>
<accession>A0A2S9YBP5</accession>
<dbReference type="SUPFAM" id="SSF48452">
    <property type="entry name" value="TPR-like"/>
    <property type="match status" value="1"/>
</dbReference>
<dbReference type="AlphaFoldDB" id="A0A2S9YBP5"/>
<evidence type="ECO:0000313" key="2">
    <source>
        <dbReference type="EMBL" id="PRQ02482.1"/>
    </source>
</evidence>
<keyword evidence="3" id="KW-1185">Reference proteome</keyword>
<evidence type="ECO:0008006" key="4">
    <source>
        <dbReference type="Google" id="ProtNLM"/>
    </source>
</evidence>
<dbReference type="EMBL" id="PVNK01000118">
    <property type="protein sequence ID" value="PRQ02482.1"/>
    <property type="molecule type" value="Genomic_DNA"/>
</dbReference>
<feature type="transmembrane region" description="Helical" evidence="1">
    <location>
        <begin position="53"/>
        <end position="75"/>
    </location>
</feature>
<keyword evidence="1" id="KW-0812">Transmembrane</keyword>
<dbReference type="Gene3D" id="1.25.40.10">
    <property type="entry name" value="Tetratricopeptide repeat domain"/>
    <property type="match status" value="1"/>
</dbReference>
<dbReference type="InterPro" id="IPR011990">
    <property type="entry name" value="TPR-like_helical_dom_sf"/>
</dbReference>
<dbReference type="OrthoDB" id="9831271at2"/>
<keyword evidence="1" id="KW-1133">Transmembrane helix</keyword>
<keyword evidence="1" id="KW-0472">Membrane</keyword>
<comment type="caution">
    <text evidence="2">The sequence shown here is derived from an EMBL/GenBank/DDBJ whole genome shotgun (WGS) entry which is preliminary data.</text>
</comment>
<evidence type="ECO:0000313" key="3">
    <source>
        <dbReference type="Proteomes" id="UP000237968"/>
    </source>
</evidence>
<reference evidence="2 3" key="1">
    <citation type="submission" date="2018-03" db="EMBL/GenBank/DDBJ databases">
        <title>Draft Genome Sequences of the Obligatory Marine Myxobacteria Enhygromyxa salina SWB005.</title>
        <authorList>
            <person name="Poehlein A."/>
            <person name="Moghaddam J.A."/>
            <person name="Harms H."/>
            <person name="Alanjari M."/>
            <person name="Koenig G.M."/>
            <person name="Daniel R."/>
            <person name="Schaeberle T.F."/>
        </authorList>
    </citation>
    <scope>NUCLEOTIDE SEQUENCE [LARGE SCALE GENOMIC DNA]</scope>
    <source>
        <strain evidence="2 3">SWB005</strain>
    </source>
</reference>
<organism evidence="2 3">
    <name type="scientific">Enhygromyxa salina</name>
    <dbReference type="NCBI Taxonomy" id="215803"/>
    <lineage>
        <taxon>Bacteria</taxon>
        <taxon>Pseudomonadati</taxon>
        <taxon>Myxococcota</taxon>
        <taxon>Polyangia</taxon>
        <taxon>Nannocystales</taxon>
        <taxon>Nannocystaceae</taxon>
        <taxon>Enhygromyxa</taxon>
    </lineage>
</organism>
<sequence>MSGGEADELVTPGLRRFVEAAREQPITATRVTAEAVLAGLEQERRRTQGRRTLMLSAALALAASIAAIALLSPLLSDRKAGAQELALDPDGAASKVDAEGGSGSASLDGLAHAIRLRSSSTVEVRGPWSIALGEGVHELEVRATPGHALRVSLPDRELELVEGSATIEIVEGSAALRLHTGVAAWVDAGAAVTHRTAISVEHIEEGAPEANSPEPSAAVLAREADSLLVAGKRDEAIGVLRRLVLEHPHASQTRAAVLDLGRLLRNAKRGDEARCAYELYLHRWPGSAVEGEVHSLLEGLGPGRDCRGLTPR</sequence>
<name>A0A2S9YBP5_9BACT</name>